<dbReference type="VEuPathDB" id="FungiDB:MPH_07865"/>
<accession>K2SDM5</accession>
<feature type="region of interest" description="Disordered" evidence="1">
    <location>
        <begin position="153"/>
        <end position="185"/>
    </location>
</feature>
<evidence type="ECO:0000313" key="3">
    <source>
        <dbReference type="Proteomes" id="UP000007129"/>
    </source>
</evidence>
<feature type="compositionally biased region" description="Polar residues" evidence="1">
    <location>
        <begin position="82"/>
        <end position="100"/>
    </location>
</feature>
<feature type="compositionally biased region" description="Polar residues" evidence="1">
    <location>
        <begin position="36"/>
        <end position="56"/>
    </location>
</feature>
<feature type="region of interest" description="Disordered" evidence="1">
    <location>
        <begin position="36"/>
        <end position="100"/>
    </location>
</feature>
<reference evidence="2 3" key="1">
    <citation type="journal article" date="2012" name="BMC Genomics">
        <title>Tools to kill: Genome of one of the most destructive plant pathogenic fungi Macrophomina phaseolina.</title>
        <authorList>
            <person name="Islam M.S."/>
            <person name="Haque M.S."/>
            <person name="Islam M.M."/>
            <person name="Emdad E.M."/>
            <person name="Halim A."/>
            <person name="Hossen Q.M.M."/>
            <person name="Hossain M.Z."/>
            <person name="Ahmed B."/>
            <person name="Rahim S."/>
            <person name="Rahman M.S."/>
            <person name="Alam M.M."/>
            <person name="Hou S."/>
            <person name="Wan X."/>
            <person name="Saito J.A."/>
            <person name="Alam M."/>
        </authorList>
    </citation>
    <scope>NUCLEOTIDE SEQUENCE [LARGE SCALE GENOMIC DNA]</scope>
    <source>
        <strain evidence="2 3">MS6</strain>
    </source>
</reference>
<dbReference type="Proteomes" id="UP000007129">
    <property type="component" value="Unassembled WGS sequence"/>
</dbReference>
<gene>
    <name evidence="2" type="ORF">MPH_07865</name>
</gene>
<dbReference type="InParanoid" id="K2SDM5"/>
<dbReference type="EMBL" id="AHHD01000334">
    <property type="protein sequence ID" value="EKG14965.1"/>
    <property type="molecule type" value="Genomic_DNA"/>
</dbReference>
<dbReference type="AlphaFoldDB" id="K2SDM5"/>
<dbReference type="HOGENOM" id="CLU_1461584_0_0_1"/>
<proteinExistence type="predicted"/>
<name>K2SDM5_MACPH</name>
<feature type="compositionally biased region" description="Acidic residues" evidence="1">
    <location>
        <begin position="57"/>
        <end position="73"/>
    </location>
</feature>
<comment type="caution">
    <text evidence="2">The sequence shown here is derived from an EMBL/GenBank/DDBJ whole genome shotgun (WGS) entry which is preliminary data.</text>
</comment>
<protein>
    <submittedName>
        <fullName evidence="2">Uncharacterized protein</fullName>
    </submittedName>
</protein>
<evidence type="ECO:0000256" key="1">
    <source>
        <dbReference type="SAM" id="MobiDB-lite"/>
    </source>
</evidence>
<evidence type="ECO:0000313" key="2">
    <source>
        <dbReference type="EMBL" id="EKG14965.1"/>
    </source>
</evidence>
<organism evidence="2 3">
    <name type="scientific">Macrophomina phaseolina (strain MS6)</name>
    <name type="common">Charcoal rot fungus</name>
    <dbReference type="NCBI Taxonomy" id="1126212"/>
    <lineage>
        <taxon>Eukaryota</taxon>
        <taxon>Fungi</taxon>
        <taxon>Dikarya</taxon>
        <taxon>Ascomycota</taxon>
        <taxon>Pezizomycotina</taxon>
        <taxon>Dothideomycetes</taxon>
        <taxon>Dothideomycetes incertae sedis</taxon>
        <taxon>Botryosphaeriales</taxon>
        <taxon>Botryosphaeriaceae</taxon>
        <taxon>Macrophomina</taxon>
    </lineage>
</organism>
<sequence>MPCLIHSSSDFTVASNSGYLVCATCLQQSEEECRDTQYQSVYGSQPVPTDGKTQQGEQEDASDETEQGTEGELVEACKSSHDNSSTNANGFNTPSSSSGTFEADYKFSHQTLSFSNDATGSWDDSENEAASLKSHPYSVIQFLANEGTDGPWSTYNLRTGQAPEAADDSEFWDNEPPHTGRFSRT</sequence>